<evidence type="ECO:0000313" key="2">
    <source>
        <dbReference type="Proteomes" id="UP000814033"/>
    </source>
</evidence>
<dbReference type="EMBL" id="MU275930">
    <property type="protein sequence ID" value="KAI0046260.1"/>
    <property type="molecule type" value="Genomic_DNA"/>
</dbReference>
<name>A0ACB8RRQ5_9AGAM</name>
<evidence type="ECO:0000313" key="1">
    <source>
        <dbReference type="EMBL" id="KAI0046260.1"/>
    </source>
</evidence>
<gene>
    <name evidence="1" type="ORF">FA95DRAFT_1407256</name>
</gene>
<proteinExistence type="predicted"/>
<dbReference type="Proteomes" id="UP000814033">
    <property type="component" value="Unassembled WGS sequence"/>
</dbReference>
<comment type="caution">
    <text evidence="1">The sequence shown here is derived from an EMBL/GenBank/DDBJ whole genome shotgun (WGS) entry which is preliminary data.</text>
</comment>
<accession>A0ACB8RRQ5</accession>
<keyword evidence="2" id="KW-1185">Reference proteome</keyword>
<reference evidence="1" key="2">
    <citation type="journal article" date="2022" name="New Phytol.">
        <title>Evolutionary transition to the ectomycorrhizal habit in the genomes of a hyperdiverse lineage of mushroom-forming fungi.</title>
        <authorList>
            <person name="Looney B."/>
            <person name="Miyauchi S."/>
            <person name="Morin E."/>
            <person name="Drula E."/>
            <person name="Courty P.E."/>
            <person name="Kohler A."/>
            <person name="Kuo A."/>
            <person name="LaButti K."/>
            <person name="Pangilinan J."/>
            <person name="Lipzen A."/>
            <person name="Riley R."/>
            <person name="Andreopoulos W."/>
            <person name="He G."/>
            <person name="Johnson J."/>
            <person name="Nolan M."/>
            <person name="Tritt A."/>
            <person name="Barry K.W."/>
            <person name="Grigoriev I.V."/>
            <person name="Nagy L.G."/>
            <person name="Hibbett D."/>
            <person name="Henrissat B."/>
            <person name="Matheny P.B."/>
            <person name="Labbe J."/>
            <person name="Martin F.M."/>
        </authorList>
    </citation>
    <scope>NUCLEOTIDE SEQUENCE</scope>
    <source>
        <strain evidence="1">FP105234-sp</strain>
    </source>
</reference>
<organism evidence="1 2">
    <name type="scientific">Auriscalpium vulgare</name>
    <dbReference type="NCBI Taxonomy" id="40419"/>
    <lineage>
        <taxon>Eukaryota</taxon>
        <taxon>Fungi</taxon>
        <taxon>Dikarya</taxon>
        <taxon>Basidiomycota</taxon>
        <taxon>Agaricomycotina</taxon>
        <taxon>Agaricomycetes</taxon>
        <taxon>Russulales</taxon>
        <taxon>Auriscalpiaceae</taxon>
        <taxon>Auriscalpium</taxon>
    </lineage>
</organism>
<protein>
    <submittedName>
        <fullName evidence="1">Uncharacterized protein</fullName>
    </submittedName>
</protein>
<reference evidence="1" key="1">
    <citation type="submission" date="2021-02" db="EMBL/GenBank/DDBJ databases">
        <authorList>
            <consortium name="DOE Joint Genome Institute"/>
            <person name="Ahrendt S."/>
            <person name="Looney B.P."/>
            <person name="Miyauchi S."/>
            <person name="Morin E."/>
            <person name="Drula E."/>
            <person name="Courty P.E."/>
            <person name="Chicoki N."/>
            <person name="Fauchery L."/>
            <person name="Kohler A."/>
            <person name="Kuo A."/>
            <person name="Labutti K."/>
            <person name="Pangilinan J."/>
            <person name="Lipzen A."/>
            <person name="Riley R."/>
            <person name="Andreopoulos W."/>
            <person name="He G."/>
            <person name="Johnson J."/>
            <person name="Barry K.W."/>
            <person name="Grigoriev I.V."/>
            <person name="Nagy L."/>
            <person name="Hibbett D."/>
            <person name="Henrissat B."/>
            <person name="Matheny P.B."/>
            <person name="Labbe J."/>
            <person name="Martin F."/>
        </authorList>
    </citation>
    <scope>NUCLEOTIDE SEQUENCE</scope>
    <source>
        <strain evidence="1">FP105234-sp</strain>
    </source>
</reference>
<sequence length="161" mass="17840">MWCGVQRCLRALTGQELSCVCYCCDTHELGGALTDGIRRSEIRITSEGATLRSTVSLKSDFAVLHTSKDVQVHLMLSLIFRVRIAIEADKCRRLWRTAARHTTWWIILTDASGQKAPSPRSNSSQLQNSSPKVREAARSNILRITPHQTLSSTMNSCAAAP</sequence>